<dbReference type="Gene3D" id="3.40.50.10260">
    <property type="entry name" value="YjeF N-terminal domain"/>
    <property type="match status" value="1"/>
</dbReference>
<dbReference type="RefSeq" id="WP_247993599.1">
    <property type="nucleotide sequence ID" value="NZ_CP096019.1"/>
</dbReference>
<dbReference type="GO" id="GO:0110051">
    <property type="term" value="P:metabolite repair"/>
    <property type="evidence" value="ECO:0007669"/>
    <property type="project" value="TreeGrafter"/>
</dbReference>
<comment type="catalytic activity">
    <reaction evidence="2 18 19">
        <text>(6R)-NADPHX = (6S)-NADPHX</text>
        <dbReference type="Rhea" id="RHEA:32227"/>
        <dbReference type="ChEBI" id="CHEBI:64076"/>
        <dbReference type="ChEBI" id="CHEBI:64077"/>
        <dbReference type="EC" id="5.1.99.6"/>
    </reaction>
</comment>
<comment type="similarity">
    <text evidence="18">Belongs to the NnrE/AIBP family.</text>
</comment>
<comment type="function">
    <text evidence="14 19">Bifunctional enzyme that catalyzes the epimerization of the S- and R-forms of NAD(P)HX and the dehydration of the S-form of NAD(P)HX at the expense of ADP, which is converted to AMP. This allows the repair of both epimers of NAD(P)HX, a damaged form of NAD(P)H that is a result of enzymatic or heat-dependent hydration.</text>
</comment>
<accession>A0A8U0A2A8</accession>
<keyword evidence="7 17" id="KW-0067">ATP-binding</keyword>
<comment type="function">
    <text evidence="17">Catalyzes the dehydration of the S-form of NAD(P)HX at the expense of ADP, which is converted to AMP. Together with NAD(P)HX epimerase, which catalyzes the epimerization of the S- and R-forms, the enzyme allows the repair of both epimers of NAD(P)HX, a damaged form of NAD(P)H that is a result of enzymatic or heat-dependent hydration.</text>
</comment>
<evidence type="ECO:0000256" key="5">
    <source>
        <dbReference type="ARBA" id="ARBA00022723"/>
    </source>
</evidence>
<evidence type="ECO:0000256" key="9">
    <source>
        <dbReference type="ARBA" id="ARBA00022958"/>
    </source>
</evidence>
<keyword evidence="9 18" id="KW-0630">Potassium</keyword>
<dbReference type="GeneID" id="71926459"/>
<name>A0A8U0A2A8_9EURY</name>
<feature type="binding site" evidence="17">
    <location>
        <position position="422"/>
    </location>
    <ligand>
        <name>(6S)-NADPHX</name>
        <dbReference type="ChEBI" id="CHEBI:64076"/>
    </ligand>
</feature>
<feature type="binding site" evidence="18">
    <location>
        <position position="153"/>
    </location>
    <ligand>
        <name>(6S)-NADPHX</name>
        <dbReference type="ChEBI" id="CHEBI:64076"/>
    </ligand>
</feature>
<keyword evidence="6 17" id="KW-0547">Nucleotide-binding</keyword>
<proteinExistence type="inferred from homology"/>
<evidence type="ECO:0000256" key="12">
    <source>
        <dbReference type="ARBA" id="ARBA00023239"/>
    </source>
</evidence>
<gene>
    <name evidence="18" type="primary">nnrE</name>
    <name evidence="17" type="synonym">nnrD</name>
    <name evidence="22" type="ORF">MW046_00390</name>
</gene>
<keyword evidence="10 17" id="KW-0520">NAD</keyword>
<evidence type="ECO:0000256" key="4">
    <source>
        <dbReference type="ARBA" id="ARBA00009524"/>
    </source>
</evidence>
<dbReference type="PROSITE" id="PS51385">
    <property type="entry name" value="YJEF_N"/>
    <property type="match status" value="1"/>
</dbReference>
<dbReference type="HAMAP" id="MF_01966">
    <property type="entry name" value="NADHX_epimerase"/>
    <property type="match status" value="1"/>
</dbReference>
<dbReference type="GO" id="GO:0005524">
    <property type="term" value="F:ATP binding"/>
    <property type="evidence" value="ECO:0007669"/>
    <property type="project" value="UniProtKB-UniRule"/>
</dbReference>
<comment type="function">
    <text evidence="18">Catalyzes the epimerization of the S- and R-forms of NAD(P)HX, a damaged form of NAD(P)H that is a result of enzymatic or heat-dependent hydration. This is a prerequisite for the S-specific NAD(P)H-hydrate dehydratase to allow the repair of both epimers of NAD(P)HX.</text>
</comment>
<evidence type="ECO:0000313" key="22">
    <source>
        <dbReference type="EMBL" id="UPM42929.1"/>
    </source>
</evidence>
<comment type="cofactor">
    <cofactor evidence="17">
        <name>Mg(2+)</name>
        <dbReference type="ChEBI" id="CHEBI:18420"/>
    </cofactor>
</comment>
<comment type="catalytic activity">
    <reaction evidence="15 17 19">
        <text>(6S)-NADHX + ADP = AMP + phosphate + NADH + H(+)</text>
        <dbReference type="Rhea" id="RHEA:32223"/>
        <dbReference type="ChEBI" id="CHEBI:15378"/>
        <dbReference type="ChEBI" id="CHEBI:43474"/>
        <dbReference type="ChEBI" id="CHEBI:57945"/>
        <dbReference type="ChEBI" id="CHEBI:64074"/>
        <dbReference type="ChEBI" id="CHEBI:456215"/>
        <dbReference type="ChEBI" id="CHEBI:456216"/>
        <dbReference type="EC" id="4.2.1.136"/>
    </reaction>
</comment>
<dbReference type="EMBL" id="CP096019">
    <property type="protein sequence ID" value="UPM42929.1"/>
    <property type="molecule type" value="Genomic_DNA"/>
</dbReference>
<dbReference type="InterPro" id="IPR030677">
    <property type="entry name" value="Nnr"/>
</dbReference>
<evidence type="ECO:0000256" key="8">
    <source>
        <dbReference type="ARBA" id="ARBA00022857"/>
    </source>
</evidence>
<comment type="similarity">
    <text evidence="3 19">In the N-terminal section; belongs to the NnrE/AIBP family.</text>
</comment>
<dbReference type="AlphaFoldDB" id="A0A8U0A2A8"/>
<dbReference type="InterPro" id="IPR036652">
    <property type="entry name" value="YjeF_N_dom_sf"/>
</dbReference>
<comment type="similarity">
    <text evidence="4 19">In the C-terminal section; belongs to the NnrD/CARKD family.</text>
</comment>
<dbReference type="NCBIfam" id="TIGR00197">
    <property type="entry name" value="yjeF_nterm"/>
    <property type="match status" value="1"/>
</dbReference>
<evidence type="ECO:0000256" key="15">
    <source>
        <dbReference type="ARBA" id="ARBA00048238"/>
    </source>
</evidence>
<keyword evidence="13" id="KW-0511">Multifunctional enzyme</keyword>
<evidence type="ECO:0000256" key="14">
    <source>
        <dbReference type="ARBA" id="ARBA00025153"/>
    </source>
</evidence>
<dbReference type="PROSITE" id="PS51383">
    <property type="entry name" value="YJEF_C_3"/>
    <property type="match status" value="1"/>
</dbReference>
<dbReference type="CDD" id="cd01171">
    <property type="entry name" value="YXKO-related"/>
    <property type="match status" value="1"/>
</dbReference>
<dbReference type="Proteomes" id="UP000831768">
    <property type="component" value="Chromosome"/>
</dbReference>
<evidence type="ECO:0000259" key="21">
    <source>
        <dbReference type="PROSITE" id="PS51385"/>
    </source>
</evidence>
<comment type="catalytic activity">
    <reaction evidence="16 17 19">
        <text>(6S)-NADPHX + ADP = AMP + phosphate + NADPH + H(+)</text>
        <dbReference type="Rhea" id="RHEA:32235"/>
        <dbReference type="ChEBI" id="CHEBI:15378"/>
        <dbReference type="ChEBI" id="CHEBI:43474"/>
        <dbReference type="ChEBI" id="CHEBI:57783"/>
        <dbReference type="ChEBI" id="CHEBI:64076"/>
        <dbReference type="ChEBI" id="CHEBI:456215"/>
        <dbReference type="ChEBI" id="CHEBI:456216"/>
        <dbReference type="EC" id="4.2.1.136"/>
    </reaction>
</comment>
<feature type="domain" description="YjeF N-terminal" evidence="21">
    <location>
        <begin position="7"/>
        <end position="205"/>
    </location>
</feature>
<evidence type="ECO:0000256" key="13">
    <source>
        <dbReference type="ARBA" id="ARBA00023268"/>
    </source>
</evidence>
<feature type="binding site" evidence="17">
    <location>
        <position position="355"/>
    </location>
    <ligand>
        <name>(6S)-NADPHX</name>
        <dbReference type="ChEBI" id="CHEBI:64076"/>
    </ligand>
</feature>
<evidence type="ECO:0000256" key="7">
    <source>
        <dbReference type="ARBA" id="ARBA00022840"/>
    </source>
</evidence>
<comment type="cofactor">
    <cofactor evidence="18 19">
        <name>K(+)</name>
        <dbReference type="ChEBI" id="CHEBI:29103"/>
    </cofactor>
    <text evidence="18 19">Binds 1 potassium ion per subunit.</text>
</comment>
<dbReference type="SUPFAM" id="SSF53613">
    <property type="entry name" value="Ribokinase-like"/>
    <property type="match status" value="1"/>
</dbReference>
<organism evidence="22 23">
    <name type="scientific">Halocatena salina</name>
    <dbReference type="NCBI Taxonomy" id="2934340"/>
    <lineage>
        <taxon>Archaea</taxon>
        <taxon>Methanobacteriati</taxon>
        <taxon>Methanobacteriota</taxon>
        <taxon>Stenosarchaea group</taxon>
        <taxon>Halobacteria</taxon>
        <taxon>Halobacteriales</taxon>
        <taxon>Natronomonadaceae</taxon>
        <taxon>Halocatena</taxon>
    </lineage>
</organism>
<dbReference type="GO" id="GO:0052856">
    <property type="term" value="F:NAD(P)HX epimerase activity"/>
    <property type="evidence" value="ECO:0007669"/>
    <property type="project" value="UniProtKB-UniRule"/>
</dbReference>
<evidence type="ECO:0000256" key="16">
    <source>
        <dbReference type="ARBA" id="ARBA00049209"/>
    </source>
</evidence>
<keyword evidence="5 18" id="KW-0479">Metal-binding</keyword>
<evidence type="ECO:0000256" key="2">
    <source>
        <dbReference type="ARBA" id="ARBA00000909"/>
    </source>
</evidence>
<dbReference type="GO" id="GO:0046872">
    <property type="term" value="F:metal ion binding"/>
    <property type="evidence" value="ECO:0007669"/>
    <property type="project" value="UniProtKB-UniRule"/>
</dbReference>
<keyword evidence="8 17" id="KW-0521">NADP</keyword>
<dbReference type="GO" id="GO:0046496">
    <property type="term" value="P:nicotinamide nucleotide metabolic process"/>
    <property type="evidence" value="ECO:0007669"/>
    <property type="project" value="UniProtKB-UniRule"/>
</dbReference>
<dbReference type="InterPro" id="IPR000631">
    <property type="entry name" value="CARKD"/>
</dbReference>
<feature type="domain" description="YjeF C-terminal" evidence="20">
    <location>
        <begin position="206"/>
        <end position="477"/>
    </location>
</feature>
<dbReference type="PANTHER" id="PTHR12592:SF0">
    <property type="entry name" value="ATP-DEPENDENT (S)-NAD(P)H-HYDRATE DEHYDRATASE"/>
    <property type="match status" value="1"/>
</dbReference>
<keyword evidence="11 18" id="KW-0413">Isomerase</keyword>
<dbReference type="PIRSF" id="PIRSF017184">
    <property type="entry name" value="Nnr"/>
    <property type="match status" value="1"/>
</dbReference>
<dbReference type="GO" id="GO:0052855">
    <property type="term" value="F:ADP-dependent NAD(P)H-hydrate dehydratase activity"/>
    <property type="evidence" value="ECO:0007669"/>
    <property type="project" value="UniProtKB-UniRule"/>
</dbReference>
<dbReference type="EC" id="5.1.99.6" evidence="19"/>
<evidence type="ECO:0000256" key="3">
    <source>
        <dbReference type="ARBA" id="ARBA00006001"/>
    </source>
</evidence>
<feature type="binding site" evidence="17">
    <location>
        <position position="421"/>
    </location>
    <ligand>
        <name>AMP</name>
        <dbReference type="ChEBI" id="CHEBI:456215"/>
    </ligand>
</feature>
<dbReference type="InterPro" id="IPR029056">
    <property type="entry name" value="Ribokinase-like"/>
</dbReference>
<reference evidence="22" key="1">
    <citation type="submission" date="2022-04" db="EMBL/GenBank/DDBJ databases">
        <title>Halocatena sp. nov., isolated from a salt lake.</title>
        <authorList>
            <person name="Cui H.-L."/>
        </authorList>
    </citation>
    <scope>NUCLEOTIDE SEQUENCE</scope>
    <source>
        <strain evidence="22">AD-1</strain>
    </source>
</reference>
<evidence type="ECO:0000313" key="23">
    <source>
        <dbReference type="Proteomes" id="UP000831768"/>
    </source>
</evidence>
<dbReference type="InterPro" id="IPR004443">
    <property type="entry name" value="YjeF_N_dom"/>
</dbReference>
<evidence type="ECO:0000256" key="17">
    <source>
        <dbReference type="HAMAP-Rule" id="MF_01965"/>
    </source>
</evidence>
<comment type="caution">
    <text evidence="17">Lacks conserved residue(s) required for the propagation of feature annotation.</text>
</comment>
<evidence type="ECO:0000256" key="19">
    <source>
        <dbReference type="PIRNR" id="PIRNR017184"/>
    </source>
</evidence>
<dbReference type="Pfam" id="PF01256">
    <property type="entry name" value="Carb_kinase"/>
    <property type="match status" value="1"/>
</dbReference>
<dbReference type="Pfam" id="PF03853">
    <property type="entry name" value="YjeF_N"/>
    <property type="match status" value="1"/>
</dbReference>
<evidence type="ECO:0000256" key="18">
    <source>
        <dbReference type="HAMAP-Rule" id="MF_01966"/>
    </source>
</evidence>
<evidence type="ECO:0000256" key="10">
    <source>
        <dbReference type="ARBA" id="ARBA00023027"/>
    </source>
</evidence>
<evidence type="ECO:0000256" key="6">
    <source>
        <dbReference type="ARBA" id="ARBA00022741"/>
    </source>
</evidence>
<evidence type="ECO:0000256" key="11">
    <source>
        <dbReference type="ARBA" id="ARBA00023235"/>
    </source>
</evidence>
<dbReference type="SUPFAM" id="SSF64153">
    <property type="entry name" value="YjeF N-terminal domain-like"/>
    <property type="match status" value="1"/>
</dbReference>
<feature type="binding site" evidence="18">
    <location>
        <begin position="124"/>
        <end position="130"/>
    </location>
    <ligand>
        <name>(6S)-NADPHX</name>
        <dbReference type="ChEBI" id="CHEBI:64076"/>
    </ligand>
</feature>
<keyword evidence="23" id="KW-1185">Reference proteome</keyword>
<dbReference type="PANTHER" id="PTHR12592">
    <property type="entry name" value="ATP-DEPENDENT (S)-NAD(P)H-HYDRATE DEHYDRATASE FAMILY MEMBER"/>
    <property type="match status" value="1"/>
</dbReference>
<feature type="binding site" evidence="18">
    <location>
        <position position="156"/>
    </location>
    <ligand>
        <name>K(+)</name>
        <dbReference type="ChEBI" id="CHEBI:29103"/>
    </ligand>
</feature>
<sequence>MITIEEMAVVDANAAALGVPRKQLMESSGRAVARVVREYADPKDDVVIVAGRGNNGGDSFAATRFLDAYDPTVLLLGRAETISTEISWENWVALNRGEYDTREVRDSRDLDLGTPDLIVDGILGTGVRGAPREPAHTAIERINESNGTVVSVDVPSGMDANTGTVASVAVDADHTVTFHDVKPGLDSMEGSVTVADIGIPAMADTLVERGDLLRLGRAPDSHKGDNGTVLVIGGGPYTGAPALTAQAALAAGADIVRVACPTSVAATVQSFNEGLIMTPLDGERLGSDHVSTLLEAATEMDVAVIGPGLGAHEETLTAAQSFISSFDGTCVVDADPLGVVPDAASTDASLICTPHAGEFHRMGGDPSDGWRDRMDDVRTVATDLDATVLLKGRYDVIADGSTGRTRVNRSGTPEMTVGGTGDVLAGIVGAFASVLEPIHAAAIGAYINGRAGERASNERASISPLDIIDRVPEVLDA</sequence>
<comment type="catalytic activity">
    <reaction evidence="1 18 19">
        <text>(6R)-NADHX = (6S)-NADHX</text>
        <dbReference type="Rhea" id="RHEA:32215"/>
        <dbReference type="ChEBI" id="CHEBI:64074"/>
        <dbReference type="ChEBI" id="CHEBI:64075"/>
        <dbReference type="EC" id="5.1.99.6"/>
    </reaction>
</comment>
<feature type="binding site" evidence="18">
    <location>
        <begin position="54"/>
        <end position="58"/>
    </location>
    <ligand>
        <name>(6S)-NADPHX</name>
        <dbReference type="ChEBI" id="CHEBI:64076"/>
    </ligand>
</feature>
<keyword evidence="12 17" id="KW-0456">Lyase</keyword>
<feature type="binding site" evidence="18">
    <location>
        <position position="55"/>
    </location>
    <ligand>
        <name>K(+)</name>
        <dbReference type="ChEBI" id="CHEBI:29103"/>
    </ligand>
</feature>
<comment type="similarity">
    <text evidence="17">Belongs to the NnrD/CARKD family.</text>
</comment>
<comment type="subunit">
    <text evidence="17">Homotetramer.</text>
</comment>
<dbReference type="EC" id="4.2.1.136" evidence="19"/>
<feature type="binding site" evidence="17">
    <location>
        <position position="240"/>
    </location>
    <ligand>
        <name>(6S)-NADPHX</name>
        <dbReference type="ChEBI" id="CHEBI:64076"/>
    </ligand>
</feature>
<dbReference type="NCBIfam" id="TIGR00196">
    <property type="entry name" value="yjeF_cterm"/>
    <property type="match status" value="1"/>
</dbReference>
<feature type="binding site" evidence="17">
    <location>
        <position position="308"/>
    </location>
    <ligand>
        <name>(6S)-NADPHX</name>
        <dbReference type="ChEBI" id="CHEBI:64076"/>
    </ligand>
</feature>
<dbReference type="InterPro" id="IPR017953">
    <property type="entry name" value="Carbohydrate_kinase_pred_CS"/>
</dbReference>
<protein>
    <recommendedName>
        <fullName evidence="19">Bifunctional NAD(P)H-hydrate repair enzyme</fullName>
    </recommendedName>
    <alternativeName>
        <fullName evidence="19">Nicotinamide nucleotide repair protein</fullName>
    </alternativeName>
    <domain>
        <recommendedName>
            <fullName evidence="19">ADP-dependent (S)-NAD(P)H-hydrate dehydratase</fullName>
            <ecNumber evidence="19">4.2.1.136</ecNumber>
        </recommendedName>
        <alternativeName>
            <fullName evidence="19">ADP-dependent NAD(P)HX dehydratase</fullName>
        </alternativeName>
    </domain>
    <domain>
        <recommendedName>
            <fullName evidence="19">NAD(P)H-hydrate epimerase</fullName>
            <ecNumber evidence="19">5.1.99.6</ecNumber>
        </recommendedName>
    </domain>
</protein>
<dbReference type="HAMAP" id="MF_01965">
    <property type="entry name" value="NADHX_dehydratase"/>
    <property type="match status" value="1"/>
</dbReference>
<dbReference type="KEGG" id="haad:MW046_00390"/>
<dbReference type="PROSITE" id="PS01050">
    <property type="entry name" value="YJEF_C_2"/>
    <property type="match status" value="1"/>
</dbReference>
<feature type="binding site" evidence="18">
    <location>
        <position position="120"/>
    </location>
    <ligand>
        <name>K(+)</name>
        <dbReference type="ChEBI" id="CHEBI:29103"/>
    </ligand>
</feature>
<evidence type="ECO:0000259" key="20">
    <source>
        <dbReference type="PROSITE" id="PS51383"/>
    </source>
</evidence>
<evidence type="ECO:0000256" key="1">
    <source>
        <dbReference type="ARBA" id="ARBA00000013"/>
    </source>
</evidence>
<dbReference type="Gene3D" id="3.40.1190.20">
    <property type="match status" value="1"/>
</dbReference>